<dbReference type="EMBL" id="CP060723">
    <property type="protein sequence ID" value="QNN40865.1"/>
    <property type="molecule type" value="Genomic_DNA"/>
</dbReference>
<evidence type="ECO:0000313" key="3">
    <source>
        <dbReference type="EMBL" id="QNN40865.1"/>
    </source>
</evidence>
<dbReference type="RefSeq" id="WP_187591549.1">
    <property type="nucleotide sequence ID" value="NZ_CP060723.1"/>
</dbReference>
<keyword evidence="4" id="KW-1185">Reference proteome</keyword>
<evidence type="ECO:0000256" key="1">
    <source>
        <dbReference type="SAM" id="MobiDB-lite"/>
    </source>
</evidence>
<reference evidence="3 4" key="1">
    <citation type="submission" date="2020-08" db="EMBL/GenBank/DDBJ databases">
        <title>Genome sequence of Pedobacter roseus KACC 11594T.</title>
        <authorList>
            <person name="Hyun D.-W."/>
            <person name="Bae J.-W."/>
        </authorList>
    </citation>
    <scope>NUCLEOTIDE SEQUENCE [LARGE SCALE GENOMIC DNA]</scope>
    <source>
        <strain evidence="3 4">KACC 11594</strain>
    </source>
</reference>
<evidence type="ECO:0000313" key="4">
    <source>
        <dbReference type="Proteomes" id="UP000515806"/>
    </source>
</evidence>
<keyword evidence="2" id="KW-0812">Transmembrane</keyword>
<dbReference type="KEGG" id="proe:H9L23_17255"/>
<protein>
    <submittedName>
        <fullName evidence="3">Uncharacterized protein</fullName>
    </submittedName>
</protein>
<feature type="compositionally biased region" description="Basic and acidic residues" evidence="1">
    <location>
        <begin position="34"/>
        <end position="45"/>
    </location>
</feature>
<accession>A0A7G9QBZ0</accession>
<name>A0A7G9QBZ0_9SPHI</name>
<sequence>MKEKFSAGGFCFFMGLYIFNGIQASFAGLFGSKKKEPHGGGEPRQDCAVGKKKYLRH</sequence>
<keyword evidence="2" id="KW-0472">Membrane</keyword>
<keyword evidence="2" id="KW-1133">Transmembrane helix</keyword>
<evidence type="ECO:0000256" key="2">
    <source>
        <dbReference type="SAM" id="Phobius"/>
    </source>
</evidence>
<dbReference type="Proteomes" id="UP000515806">
    <property type="component" value="Chromosome"/>
</dbReference>
<feature type="transmembrane region" description="Helical" evidence="2">
    <location>
        <begin position="6"/>
        <end position="30"/>
    </location>
</feature>
<gene>
    <name evidence="3" type="ORF">H9L23_17255</name>
</gene>
<feature type="region of interest" description="Disordered" evidence="1">
    <location>
        <begin position="34"/>
        <end position="57"/>
    </location>
</feature>
<proteinExistence type="predicted"/>
<dbReference type="AlphaFoldDB" id="A0A7G9QBZ0"/>
<organism evidence="3 4">
    <name type="scientific">Pedobacter roseus</name>
    <dbReference type="NCBI Taxonomy" id="336820"/>
    <lineage>
        <taxon>Bacteria</taxon>
        <taxon>Pseudomonadati</taxon>
        <taxon>Bacteroidota</taxon>
        <taxon>Sphingobacteriia</taxon>
        <taxon>Sphingobacteriales</taxon>
        <taxon>Sphingobacteriaceae</taxon>
        <taxon>Pedobacter</taxon>
    </lineage>
</organism>